<dbReference type="AlphaFoldDB" id="A0AAD2E871"/>
<feature type="compositionally biased region" description="Low complexity" evidence="2">
    <location>
        <begin position="653"/>
        <end position="664"/>
    </location>
</feature>
<comment type="similarity">
    <text evidence="1">Belongs to the CNOT10 family.</text>
</comment>
<dbReference type="Proteomes" id="UP000834106">
    <property type="component" value="Chromosome 19"/>
</dbReference>
<evidence type="ECO:0000313" key="4">
    <source>
        <dbReference type="Proteomes" id="UP000834106"/>
    </source>
</evidence>
<evidence type="ECO:0000256" key="2">
    <source>
        <dbReference type="SAM" id="MobiDB-lite"/>
    </source>
</evidence>
<dbReference type="GO" id="GO:0006402">
    <property type="term" value="P:mRNA catabolic process"/>
    <property type="evidence" value="ECO:0007669"/>
    <property type="project" value="TreeGrafter"/>
</dbReference>
<dbReference type="GO" id="GO:0030014">
    <property type="term" value="C:CCR4-NOT complex"/>
    <property type="evidence" value="ECO:0007669"/>
    <property type="project" value="InterPro"/>
</dbReference>
<sequence length="893" mass="98800">MCFPVPVEVEEEDEGLFLDFTHKHLSIYQFYFAYSQGIINSICARMDSTTSSSLPIASRDAEAAVGTVSDFALSVTAGFAKEATLRFQAGKFADCLKVLNELLRLKENDPKVLHNIAIVENFQNGFSDPKRLVEALEDVKKRSEELAVASGEQTEAVSNIGSKNTVGTKGSNCMAQGFSSSPIVYNDEFDTSVAMFNIAATWFHLHDHAKSFSYLDALYQNIEPIDKGTSLRICVLLLDVALLSGHASRSADVISYVEKAFGVNSLINQVDNGNQAQQQPTLVPKSTSLPNNSTIPDSCTSDSVTAANTLENSLYRTVSDEALEEESLQLLSSLDIGGQNLQRPGLPFTNDLLRMQAEEPLSAIDLRLKLHFYKVRFFLLIRNLKAAKREVKMAMNIARGKDYTMALYLKSQLESARGNHSKAIKLLMASSSRTETGISSMYYNNIGCIYYRLGKHHTSGVFFFKALNSSSLIRKEKPLKLMSFSQDKSLFITYNCGVHQLTCGKPFHAARCFKGASLIFNNRPLLWLRIAECCIMALEKGLIHSISSASDRSDIRVNVIGKGKWRQLAVKNGIPTNDEQESVRKEDLFSGDGKQPDLSMPLARQCLVNALHLMNCSEEIFSWPSFEESESRETPFSPSTNRKNVASGDPKTSDVASDSSQVDANGEMKEQKGGSSQNTMLQNVASDYENICAKENHMIKQAVFADLAYVELAMGNPLKALKIARSLLKLPQCSRIYMFLGRIYAAEALCLLNQPEEAAEHLIMYLSGDDSVQLPYSEEDCEKWRVQKVMDCEESNGASSMDDSQGPFFSTPIEAQGILYANYAANYALLGDIERAHQFVVKALSVIPNRKQAILTAIYLDLKLGKAQEAVAKLRKYTGVRYLSCSTTLQGCS</sequence>
<reference evidence="3" key="1">
    <citation type="submission" date="2023-05" db="EMBL/GenBank/DDBJ databases">
        <authorList>
            <person name="Huff M."/>
        </authorList>
    </citation>
    <scope>NUCLEOTIDE SEQUENCE</scope>
</reference>
<dbReference type="GO" id="GO:0017148">
    <property type="term" value="P:negative regulation of translation"/>
    <property type="evidence" value="ECO:0007669"/>
    <property type="project" value="TreeGrafter"/>
</dbReference>
<protein>
    <recommendedName>
        <fullName evidence="5">CCR4-NOT transcription complex subunit 10</fullName>
    </recommendedName>
</protein>
<dbReference type="PANTHER" id="PTHR12979:SF5">
    <property type="entry name" value="CCR4-NOT TRANSCRIPTION COMPLEX SUBUNIT 10"/>
    <property type="match status" value="1"/>
</dbReference>
<name>A0AAD2E871_9LAMI</name>
<proteinExistence type="inferred from homology"/>
<dbReference type="Gene3D" id="1.25.40.10">
    <property type="entry name" value="Tetratricopeptide repeat domain"/>
    <property type="match status" value="2"/>
</dbReference>
<dbReference type="SUPFAM" id="SSF48452">
    <property type="entry name" value="TPR-like"/>
    <property type="match status" value="2"/>
</dbReference>
<dbReference type="InterPro" id="IPR039740">
    <property type="entry name" value="CNOT10"/>
</dbReference>
<feature type="region of interest" description="Disordered" evidence="2">
    <location>
        <begin position="572"/>
        <end position="594"/>
    </location>
</feature>
<accession>A0AAD2E871</accession>
<evidence type="ECO:0000256" key="1">
    <source>
        <dbReference type="ARBA" id="ARBA00010080"/>
    </source>
</evidence>
<dbReference type="InterPro" id="IPR011990">
    <property type="entry name" value="TPR-like_helical_dom_sf"/>
</dbReference>
<gene>
    <name evidence="3" type="ORF">FPE_LOCUS29872</name>
</gene>
<feature type="region of interest" description="Disordered" evidence="2">
    <location>
        <begin position="627"/>
        <end position="679"/>
    </location>
</feature>
<evidence type="ECO:0008006" key="5">
    <source>
        <dbReference type="Google" id="ProtNLM"/>
    </source>
</evidence>
<dbReference type="EMBL" id="OU503054">
    <property type="protein sequence ID" value="CAI9782442.1"/>
    <property type="molecule type" value="Genomic_DNA"/>
</dbReference>
<organism evidence="3 4">
    <name type="scientific">Fraxinus pennsylvanica</name>
    <dbReference type="NCBI Taxonomy" id="56036"/>
    <lineage>
        <taxon>Eukaryota</taxon>
        <taxon>Viridiplantae</taxon>
        <taxon>Streptophyta</taxon>
        <taxon>Embryophyta</taxon>
        <taxon>Tracheophyta</taxon>
        <taxon>Spermatophyta</taxon>
        <taxon>Magnoliopsida</taxon>
        <taxon>eudicotyledons</taxon>
        <taxon>Gunneridae</taxon>
        <taxon>Pentapetalae</taxon>
        <taxon>asterids</taxon>
        <taxon>lamiids</taxon>
        <taxon>Lamiales</taxon>
        <taxon>Oleaceae</taxon>
        <taxon>Oleeae</taxon>
        <taxon>Fraxinus</taxon>
    </lineage>
</organism>
<evidence type="ECO:0000313" key="3">
    <source>
        <dbReference type="EMBL" id="CAI9782442.1"/>
    </source>
</evidence>
<dbReference type="PANTHER" id="PTHR12979">
    <property type="entry name" value="CCR4-NOT TRANSCRIPTION COMPLEX SUBUNIT 10"/>
    <property type="match status" value="1"/>
</dbReference>
<feature type="compositionally biased region" description="Polar residues" evidence="2">
    <location>
        <begin position="634"/>
        <end position="644"/>
    </location>
</feature>
<keyword evidence="4" id="KW-1185">Reference proteome</keyword>